<dbReference type="SMR" id="A0A482WFN9"/>
<dbReference type="Proteomes" id="UP000291343">
    <property type="component" value="Unassembled WGS sequence"/>
</dbReference>
<dbReference type="STRING" id="195883.A0A482WFN9"/>
<keyword evidence="11 14" id="KW-0503">Monooxygenase</keyword>
<evidence type="ECO:0000256" key="8">
    <source>
        <dbReference type="ARBA" id="ARBA00022848"/>
    </source>
</evidence>
<dbReference type="PANTHER" id="PTHR24291">
    <property type="entry name" value="CYTOCHROME P450 FAMILY 4"/>
    <property type="match status" value="1"/>
</dbReference>
<dbReference type="InterPro" id="IPR050196">
    <property type="entry name" value="Cytochrome_P450_Monoox"/>
</dbReference>
<dbReference type="CDD" id="cd20628">
    <property type="entry name" value="CYP4"/>
    <property type="match status" value="1"/>
</dbReference>
<evidence type="ECO:0000256" key="10">
    <source>
        <dbReference type="ARBA" id="ARBA00023004"/>
    </source>
</evidence>
<dbReference type="EMBL" id="QKKF02037612">
    <property type="protein sequence ID" value="RZF32026.1"/>
    <property type="molecule type" value="Genomic_DNA"/>
</dbReference>
<evidence type="ECO:0000256" key="7">
    <source>
        <dbReference type="ARBA" id="ARBA00022824"/>
    </source>
</evidence>
<dbReference type="Gene3D" id="1.10.630.10">
    <property type="entry name" value="Cytochrome P450"/>
    <property type="match status" value="1"/>
</dbReference>
<protein>
    <recommendedName>
        <fullName evidence="17">Cytochrome P450</fullName>
    </recommendedName>
</protein>
<keyword evidence="5 13" id="KW-0349">Heme</keyword>
<dbReference type="SUPFAM" id="SSF48264">
    <property type="entry name" value="Cytochrome P450"/>
    <property type="match status" value="1"/>
</dbReference>
<keyword evidence="12" id="KW-0472">Membrane</keyword>
<keyword evidence="6 13" id="KW-0479">Metal-binding</keyword>
<dbReference type="OrthoDB" id="1470350at2759"/>
<evidence type="ECO:0000256" key="13">
    <source>
        <dbReference type="PIRSR" id="PIRSR602401-1"/>
    </source>
</evidence>
<dbReference type="GO" id="GO:0004497">
    <property type="term" value="F:monooxygenase activity"/>
    <property type="evidence" value="ECO:0007669"/>
    <property type="project" value="UniProtKB-KW"/>
</dbReference>
<comment type="cofactor">
    <cofactor evidence="1 13">
        <name>heme</name>
        <dbReference type="ChEBI" id="CHEBI:30413"/>
    </cofactor>
</comment>
<dbReference type="InParanoid" id="A0A482WFN9"/>
<evidence type="ECO:0000256" key="11">
    <source>
        <dbReference type="ARBA" id="ARBA00023033"/>
    </source>
</evidence>
<evidence type="ECO:0000256" key="1">
    <source>
        <dbReference type="ARBA" id="ARBA00001971"/>
    </source>
</evidence>
<organism evidence="15 16">
    <name type="scientific">Laodelphax striatellus</name>
    <name type="common">Small brown planthopper</name>
    <name type="synonym">Delphax striatella</name>
    <dbReference type="NCBI Taxonomy" id="195883"/>
    <lineage>
        <taxon>Eukaryota</taxon>
        <taxon>Metazoa</taxon>
        <taxon>Ecdysozoa</taxon>
        <taxon>Arthropoda</taxon>
        <taxon>Hexapoda</taxon>
        <taxon>Insecta</taxon>
        <taxon>Pterygota</taxon>
        <taxon>Neoptera</taxon>
        <taxon>Paraneoptera</taxon>
        <taxon>Hemiptera</taxon>
        <taxon>Auchenorrhyncha</taxon>
        <taxon>Fulgoroidea</taxon>
        <taxon>Delphacidae</taxon>
        <taxon>Criomorphinae</taxon>
        <taxon>Laodelphax</taxon>
    </lineage>
</organism>
<comment type="similarity">
    <text evidence="4 14">Belongs to the cytochrome P450 family.</text>
</comment>
<evidence type="ECO:0000256" key="5">
    <source>
        <dbReference type="ARBA" id="ARBA00022617"/>
    </source>
</evidence>
<gene>
    <name evidence="15" type="ORF">LSTR_LSTR007104</name>
</gene>
<evidence type="ECO:0000256" key="12">
    <source>
        <dbReference type="ARBA" id="ARBA00023136"/>
    </source>
</evidence>
<evidence type="ECO:0008006" key="17">
    <source>
        <dbReference type="Google" id="ProtNLM"/>
    </source>
</evidence>
<dbReference type="GO" id="GO:0020037">
    <property type="term" value="F:heme binding"/>
    <property type="evidence" value="ECO:0007669"/>
    <property type="project" value="InterPro"/>
</dbReference>
<proteinExistence type="inferred from homology"/>
<dbReference type="PROSITE" id="PS00086">
    <property type="entry name" value="CYTOCHROME_P450"/>
    <property type="match status" value="1"/>
</dbReference>
<evidence type="ECO:0000256" key="4">
    <source>
        <dbReference type="ARBA" id="ARBA00010617"/>
    </source>
</evidence>
<evidence type="ECO:0000256" key="3">
    <source>
        <dbReference type="ARBA" id="ARBA00004406"/>
    </source>
</evidence>
<name>A0A482WFN9_LAOST</name>
<comment type="subcellular location">
    <subcellularLocation>
        <location evidence="3">Endoplasmic reticulum membrane</location>
        <topology evidence="3">Peripheral membrane protein</topology>
    </subcellularLocation>
    <subcellularLocation>
        <location evidence="2">Microsome membrane</location>
        <topology evidence="2">Peripheral membrane protein</topology>
    </subcellularLocation>
</comment>
<evidence type="ECO:0000256" key="2">
    <source>
        <dbReference type="ARBA" id="ARBA00004174"/>
    </source>
</evidence>
<evidence type="ECO:0000313" key="16">
    <source>
        <dbReference type="Proteomes" id="UP000291343"/>
    </source>
</evidence>
<dbReference type="PRINTS" id="PR00463">
    <property type="entry name" value="EP450I"/>
</dbReference>
<keyword evidence="7" id="KW-0256">Endoplasmic reticulum</keyword>
<keyword evidence="9 14" id="KW-0560">Oxidoreductase</keyword>
<dbReference type="PANTHER" id="PTHR24291:SF189">
    <property type="entry name" value="CYTOCHROME P450 4C3-RELATED"/>
    <property type="match status" value="1"/>
</dbReference>
<dbReference type="GO" id="GO:0005506">
    <property type="term" value="F:iron ion binding"/>
    <property type="evidence" value="ECO:0007669"/>
    <property type="project" value="InterPro"/>
</dbReference>
<reference evidence="15 16" key="1">
    <citation type="journal article" date="2017" name="Gigascience">
        <title>Genome sequence of the small brown planthopper, Laodelphax striatellus.</title>
        <authorList>
            <person name="Zhu J."/>
            <person name="Jiang F."/>
            <person name="Wang X."/>
            <person name="Yang P."/>
            <person name="Bao Y."/>
            <person name="Zhao W."/>
            <person name="Wang W."/>
            <person name="Lu H."/>
            <person name="Wang Q."/>
            <person name="Cui N."/>
            <person name="Li J."/>
            <person name="Chen X."/>
            <person name="Luo L."/>
            <person name="Yu J."/>
            <person name="Kang L."/>
            <person name="Cui F."/>
        </authorList>
    </citation>
    <scope>NUCLEOTIDE SEQUENCE [LARGE SCALE GENOMIC DNA]</scope>
    <source>
        <strain evidence="15">Lst14</strain>
    </source>
</reference>
<dbReference type="InterPro" id="IPR002401">
    <property type="entry name" value="Cyt_P450_E_grp-I"/>
</dbReference>
<dbReference type="Pfam" id="PF00067">
    <property type="entry name" value="p450"/>
    <property type="match status" value="1"/>
</dbReference>
<dbReference type="PRINTS" id="PR00385">
    <property type="entry name" value="P450"/>
</dbReference>
<dbReference type="AlphaFoldDB" id="A0A482WFN9"/>
<accession>A0A482WFN9</accession>
<feature type="binding site" description="axial binding residue" evidence="13">
    <location>
        <position position="468"/>
    </location>
    <ligand>
        <name>heme</name>
        <dbReference type="ChEBI" id="CHEBI:30413"/>
    </ligand>
    <ligandPart>
        <name>Fe</name>
        <dbReference type="ChEBI" id="CHEBI:18248"/>
    </ligandPart>
</feature>
<dbReference type="GO" id="GO:0005789">
    <property type="term" value="C:endoplasmic reticulum membrane"/>
    <property type="evidence" value="ECO:0007669"/>
    <property type="project" value="UniProtKB-SubCell"/>
</dbReference>
<comment type="caution">
    <text evidence="15">The sequence shown here is derived from an EMBL/GenBank/DDBJ whole genome shotgun (WGS) entry which is preliminary data.</text>
</comment>
<keyword evidence="8" id="KW-0492">Microsome</keyword>
<dbReference type="InterPro" id="IPR017972">
    <property type="entry name" value="Cyt_P450_CS"/>
</dbReference>
<evidence type="ECO:0000256" key="14">
    <source>
        <dbReference type="RuleBase" id="RU000461"/>
    </source>
</evidence>
<keyword evidence="10 13" id="KW-0408">Iron</keyword>
<keyword evidence="16" id="KW-1185">Reference proteome</keyword>
<dbReference type="GO" id="GO:0016705">
    <property type="term" value="F:oxidoreductase activity, acting on paired donors, with incorporation or reduction of molecular oxygen"/>
    <property type="evidence" value="ECO:0007669"/>
    <property type="project" value="InterPro"/>
</dbReference>
<sequence length="533" mass="60608">MDHTTCLFEHLLGLTLSTAHAPTSSWLTVLATSAVLLISCWQWRRRRYLQLASKLPGPPTYPIIGNAMMFATRPDEPLQICSELTERYNRNPFKIWIFFEFSVVVMKPDDVEMVLGDTKQFRKSIQYENFRSLMGGGIFTSTHFGQWRHSRKLMTPAFHFTILKGFLGVFFEEASILADKIERDYNGESVNCLPLIGLCTLDTICRTAMGVSVNAQNGGGGDFVRDLETVLQIWQNRMAKVWLSIPFIFALTSMKSVHDVAAKKVLGFTDKVIQKKRLRLKQEKSQTFVESSDDVSDKHCKMAFLDLMLESGMSDIQLRDETMTIIIGGQETTSTELSFALLMLALHPNVQEKVHEELDAVFGEDCRTAPSLFELNSLEYLERVIKETMRLYPALPAIGRRLQENIHVGQYEIPAGVDVGIFIYETHRDPATWGLQPHLFDPDNFLSDKCRQRHPYSYFPFSAGLRNCIGQKYALLQMKSVLSTLLRRFTLSPGPGHRCIEDIEVVMNTTLKSKKGFNVVFELRNNNSVQSCA</sequence>
<evidence type="ECO:0000256" key="6">
    <source>
        <dbReference type="ARBA" id="ARBA00022723"/>
    </source>
</evidence>
<dbReference type="InterPro" id="IPR036396">
    <property type="entry name" value="Cyt_P450_sf"/>
</dbReference>
<dbReference type="InterPro" id="IPR001128">
    <property type="entry name" value="Cyt_P450"/>
</dbReference>
<evidence type="ECO:0000313" key="15">
    <source>
        <dbReference type="EMBL" id="RZF32026.1"/>
    </source>
</evidence>
<evidence type="ECO:0000256" key="9">
    <source>
        <dbReference type="ARBA" id="ARBA00023002"/>
    </source>
</evidence>